<accession>A0AAN6XDF6</accession>
<keyword evidence="4" id="KW-1185">Reference proteome</keyword>
<dbReference type="GO" id="GO:0005634">
    <property type="term" value="C:nucleus"/>
    <property type="evidence" value="ECO:0007669"/>
    <property type="project" value="TreeGrafter"/>
</dbReference>
<dbReference type="PANTHER" id="PTHR15885">
    <property type="entry name" value="COILED-COIL DOMAIN-CONTAINING PROTEIN 174"/>
    <property type="match status" value="1"/>
</dbReference>
<feature type="region of interest" description="Disordered" evidence="2">
    <location>
        <begin position="138"/>
        <end position="185"/>
    </location>
</feature>
<reference evidence="3" key="2">
    <citation type="submission" date="2023-05" db="EMBL/GenBank/DDBJ databases">
        <authorList>
            <consortium name="Lawrence Berkeley National Laboratory"/>
            <person name="Steindorff A."/>
            <person name="Hensen N."/>
            <person name="Bonometti L."/>
            <person name="Westerberg I."/>
            <person name="Brannstrom I.O."/>
            <person name="Guillou S."/>
            <person name="Cros-Aarteil S."/>
            <person name="Calhoun S."/>
            <person name="Haridas S."/>
            <person name="Kuo A."/>
            <person name="Mondo S."/>
            <person name="Pangilinan J."/>
            <person name="Riley R."/>
            <person name="Labutti K."/>
            <person name="Andreopoulos B."/>
            <person name="Lipzen A."/>
            <person name="Chen C."/>
            <person name="Yanf M."/>
            <person name="Daum C."/>
            <person name="Ng V."/>
            <person name="Clum A."/>
            <person name="Ohm R."/>
            <person name="Martin F."/>
            <person name="Silar P."/>
            <person name="Natvig D."/>
            <person name="Lalanne C."/>
            <person name="Gautier V."/>
            <person name="Ament-Velasquez S.L."/>
            <person name="Kruys A."/>
            <person name="Hutchinson M.I."/>
            <person name="Powell A.J."/>
            <person name="Barry K."/>
            <person name="Miller A.N."/>
            <person name="Grigoriev I.V."/>
            <person name="Debuchy R."/>
            <person name="Gladieux P."/>
            <person name="Thoren M.H."/>
            <person name="Johannesson H."/>
        </authorList>
    </citation>
    <scope>NUCLEOTIDE SEQUENCE</scope>
    <source>
        <strain evidence="3">CBS 315.58</strain>
    </source>
</reference>
<dbReference type="InterPro" id="IPR025066">
    <property type="entry name" value="CCDC174-like"/>
</dbReference>
<comment type="caution">
    <text evidence="3">The sequence shown here is derived from an EMBL/GenBank/DDBJ whole genome shotgun (WGS) entry which is preliminary data.</text>
</comment>
<organism evidence="3 4">
    <name type="scientific">Triangularia verruculosa</name>
    <dbReference type="NCBI Taxonomy" id="2587418"/>
    <lineage>
        <taxon>Eukaryota</taxon>
        <taxon>Fungi</taxon>
        <taxon>Dikarya</taxon>
        <taxon>Ascomycota</taxon>
        <taxon>Pezizomycotina</taxon>
        <taxon>Sordariomycetes</taxon>
        <taxon>Sordariomycetidae</taxon>
        <taxon>Sordariales</taxon>
        <taxon>Podosporaceae</taxon>
        <taxon>Triangularia</taxon>
    </lineage>
</organism>
<keyword evidence="1" id="KW-0175">Coiled coil</keyword>
<feature type="compositionally biased region" description="Basic and acidic residues" evidence="2">
    <location>
        <begin position="345"/>
        <end position="360"/>
    </location>
</feature>
<dbReference type="EMBL" id="MU863943">
    <property type="protein sequence ID" value="KAK4198600.1"/>
    <property type="molecule type" value="Genomic_DNA"/>
</dbReference>
<dbReference type="AlphaFoldDB" id="A0AAN6XDF6"/>
<feature type="region of interest" description="Disordered" evidence="2">
    <location>
        <begin position="224"/>
        <end position="244"/>
    </location>
</feature>
<dbReference type="PANTHER" id="PTHR15885:SF1">
    <property type="entry name" value="COILED-COIL DOMAIN-CONTAINING PROTEIN 174"/>
    <property type="match status" value="1"/>
</dbReference>
<protein>
    <submittedName>
        <fullName evidence="3">Uncharacterized protein</fullName>
    </submittedName>
</protein>
<evidence type="ECO:0000313" key="3">
    <source>
        <dbReference type="EMBL" id="KAK4198600.1"/>
    </source>
</evidence>
<evidence type="ECO:0000313" key="4">
    <source>
        <dbReference type="Proteomes" id="UP001303160"/>
    </source>
</evidence>
<feature type="compositionally biased region" description="Gly residues" evidence="2">
    <location>
        <begin position="334"/>
        <end position="344"/>
    </location>
</feature>
<feature type="compositionally biased region" description="Acidic residues" evidence="2">
    <location>
        <begin position="157"/>
        <end position="171"/>
    </location>
</feature>
<dbReference type="Pfam" id="PF13300">
    <property type="entry name" value="DUF4078"/>
    <property type="match status" value="1"/>
</dbReference>
<feature type="compositionally biased region" description="Low complexity" evidence="2">
    <location>
        <begin position="39"/>
        <end position="50"/>
    </location>
</feature>
<gene>
    <name evidence="3" type="ORF">QBC40DRAFT_298290</name>
</gene>
<name>A0AAN6XDF6_9PEZI</name>
<evidence type="ECO:0000256" key="2">
    <source>
        <dbReference type="SAM" id="MobiDB-lite"/>
    </source>
</evidence>
<proteinExistence type="predicted"/>
<feature type="region of interest" description="Disordered" evidence="2">
    <location>
        <begin position="265"/>
        <end position="360"/>
    </location>
</feature>
<reference evidence="3" key="1">
    <citation type="journal article" date="2023" name="Mol. Phylogenet. Evol.">
        <title>Genome-scale phylogeny and comparative genomics of the fungal order Sordariales.</title>
        <authorList>
            <person name="Hensen N."/>
            <person name="Bonometti L."/>
            <person name="Westerberg I."/>
            <person name="Brannstrom I.O."/>
            <person name="Guillou S."/>
            <person name="Cros-Aarteil S."/>
            <person name="Calhoun S."/>
            <person name="Haridas S."/>
            <person name="Kuo A."/>
            <person name="Mondo S."/>
            <person name="Pangilinan J."/>
            <person name="Riley R."/>
            <person name="LaButti K."/>
            <person name="Andreopoulos B."/>
            <person name="Lipzen A."/>
            <person name="Chen C."/>
            <person name="Yan M."/>
            <person name="Daum C."/>
            <person name="Ng V."/>
            <person name="Clum A."/>
            <person name="Steindorff A."/>
            <person name="Ohm R.A."/>
            <person name="Martin F."/>
            <person name="Silar P."/>
            <person name="Natvig D.O."/>
            <person name="Lalanne C."/>
            <person name="Gautier V."/>
            <person name="Ament-Velasquez S.L."/>
            <person name="Kruys A."/>
            <person name="Hutchinson M.I."/>
            <person name="Powell A.J."/>
            <person name="Barry K."/>
            <person name="Miller A.N."/>
            <person name="Grigoriev I.V."/>
            <person name="Debuchy R."/>
            <person name="Gladieux P."/>
            <person name="Hiltunen Thoren M."/>
            <person name="Johannesson H."/>
        </authorList>
    </citation>
    <scope>NUCLEOTIDE SEQUENCE</scope>
    <source>
        <strain evidence="3">CBS 315.58</strain>
    </source>
</reference>
<feature type="compositionally biased region" description="Low complexity" evidence="2">
    <location>
        <begin position="91"/>
        <end position="103"/>
    </location>
</feature>
<sequence length="360" mass="40568">MPRPQDPHLYGQPPPAKKKKTSFSDISGSLAFTSQLTSLLASSTTTPTTTGRPRPSKSKTDSLFQSVKIKRKHPPPSNQNAPLTLKPPAPSSSSSLPPSDLALSRAKLESKSALYSAMQRGDYIGKEYGLVDFDRKWAESNPLSPSPHSPSHSSSPEPEEEEEEATIEYTDEYNRTRLITPSQKATLDRAAASKIDLDKMAGRPISVPSDLIFGDTVQTQAFSGTEEMEELARKRDRSATPPKETYYDADWEVRTKGTGFYKFSQDGEVRKKEMEGLERERERTEREREKLEKERERRRREVEERRREVERRRREVGERRAGREAKRFLEGLEGVLGGGIGGEGEGGKEGNRKEQDEKEV</sequence>
<feature type="compositionally biased region" description="Basic and acidic residues" evidence="2">
    <location>
        <begin position="265"/>
        <end position="330"/>
    </location>
</feature>
<evidence type="ECO:0000256" key="1">
    <source>
        <dbReference type="ARBA" id="ARBA00023054"/>
    </source>
</evidence>
<dbReference type="Proteomes" id="UP001303160">
    <property type="component" value="Unassembled WGS sequence"/>
</dbReference>
<feature type="region of interest" description="Disordered" evidence="2">
    <location>
        <begin position="1"/>
        <end position="24"/>
    </location>
</feature>
<feature type="region of interest" description="Disordered" evidence="2">
    <location>
        <begin position="39"/>
        <end position="103"/>
    </location>
</feature>